<dbReference type="AlphaFoldDB" id="A0A5Q2FB41"/>
<gene>
    <name evidence="1" type="ORF">Rai3103_03825</name>
</gene>
<sequence>MPSYRAELQISDVRPGHRPGEVLPLAAAATRRLAHLDKPDLVMVDRLPWVVVRFSIDPTGRSEEDDRARAIAGQVEREVAAVAEIQRTRVSRRVKGEWLIVPG</sequence>
<accession>A0A5Q2FB41</accession>
<organism evidence="1 2">
    <name type="scientific">Raineyella fluvialis</name>
    <dbReference type="NCBI Taxonomy" id="2662261"/>
    <lineage>
        <taxon>Bacteria</taxon>
        <taxon>Bacillati</taxon>
        <taxon>Actinomycetota</taxon>
        <taxon>Actinomycetes</taxon>
        <taxon>Propionibacteriales</taxon>
        <taxon>Propionibacteriaceae</taxon>
        <taxon>Raineyella</taxon>
    </lineage>
</organism>
<keyword evidence="2" id="KW-1185">Reference proteome</keyword>
<evidence type="ECO:0000313" key="1">
    <source>
        <dbReference type="EMBL" id="QGF22937.1"/>
    </source>
</evidence>
<dbReference type="KEGG" id="rain:Rai3103_03825"/>
<evidence type="ECO:0000313" key="2">
    <source>
        <dbReference type="Proteomes" id="UP000386847"/>
    </source>
</evidence>
<name>A0A5Q2FB41_9ACTN</name>
<dbReference type="EMBL" id="CP045725">
    <property type="protein sequence ID" value="QGF22937.1"/>
    <property type="molecule type" value="Genomic_DNA"/>
</dbReference>
<proteinExistence type="predicted"/>
<protein>
    <submittedName>
        <fullName evidence="1">Uncharacterized protein</fullName>
    </submittedName>
</protein>
<dbReference type="RefSeq" id="WP_153571464.1">
    <property type="nucleotide sequence ID" value="NZ_CP045725.1"/>
</dbReference>
<dbReference type="Proteomes" id="UP000386847">
    <property type="component" value="Chromosome"/>
</dbReference>
<reference evidence="1 2" key="1">
    <citation type="submission" date="2019-10" db="EMBL/GenBank/DDBJ databases">
        <title>Genomic analysis of Raineyella sp. CBA3103.</title>
        <authorList>
            <person name="Roh S.W."/>
        </authorList>
    </citation>
    <scope>NUCLEOTIDE SEQUENCE [LARGE SCALE GENOMIC DNA]</scope>
    <source>
        <strain evidence="1 2">CBA3103</strain>
    </source>
</reference>